<dbReference type="Pfam" id="PF23344">
    <property type="entry name" value="ZP-N"/>
    <property type="match status" value="1"/>
</dbReference>
<dbReference type="PANTHER" id="PTHR47130">
    <property type="entry name" value="SI:DKEY-19B23.11-RELATED"/>
    <property type="match status" value="1"/>
</dbReference>
<feature type="domain" description="Zona pellucida sperm-binding protein 2 second Ig-like" evidence="2">
    <location>
        <begin position="185"/>
        <end position="302"/>
    </location>
</feature>
<dbReference type="AlphaFoldDB" id="A0A667X8S8"/>
<evidence type="ECO:0000259" key="2">
    <source>
        <dbReference type="Pfam" id="PF23736"/>
    </source>
</evidence>
<reference evidence="4" key="3">
    <citation type="submission" date="2025-09" db="UniProtKB">
        <authorList>
            <consortium name="Ensembl"/>
        </authorList>
    </citation>
    <scope>IDENTIFICATION</scope>
</reference>
<dbReference type="InterPro" id="IPR055356">
    <property type="entry name" value="ZP-N"/>
</dbReference>
<name>A0A667X8S8_9TELE</name>
<evidence type="ECO:0000259" key="3">
    <source>
        <dbReference type="Pfam" id="PF26562"/>
    </source>
</evidence>
<evidence type="ECO:0000313" key="5">
    <source>
        <dbReference type="Proteomes" id="UP000472263"/>
    </source>
</evidence>
<dbReference type="Gene3D" id="2.60.40.3210">
    <property type="entry name" value="Zona pellucida, ZP-N domain"/>
    <property type="match status" value="1"/>
</dbReference>
<dbReference type="InterPro" id="IPR058876">
    <property type="entry name" value="Ig-like_ZP"/>
</dbReference>
<reference evidence="4" key="1">
    <citation type="submission" date="2019-06" db="EMBL/GenBank/DDBJ databases">
        <authorList>
            <consortium name="Wellcome Sanger Institute Data Sharing"/>
        </authorList>
    </citation>
    <scope>NUCLEOTIDE SEQUENCE [LARGE SCALE GENOMIC DNA]</scope>
</reference>
<dbReference type="Proteomes" id="UP000472263">
    <property type="component" value="Chromosome 24"/>
</dbReference>
<dbReference type="PANTHER" id="PTHR47130:SF6">
    <property type="entry name" value="EGG ENVELOPE GLYCOPROTEIN-LIKE PRECURSOR"/>
    <property type="match status" value="1"/>
</dbReference>
<dbReference type="Pfam" id="PF26562">
    <property type="entry name" value="Ig-like"/>
    <property type="match status" value="1"/>
</dbReference>
<dbReference type="GeneTree" id="ENSGT00940000163503"/>
<dbReference type="InterPro" id="IPR057638">
    <property type="entry name" value="Ig_ZP2_2nd"/>
</dbReference>
<feature type="domain" description="ZP-domain containing protein Ig-like" evidence="3">
    <location>
        <begin position="419"/>
        <end position="533"/>
    </location>
</feature>
<reference evidence="4" key="2">
    <citation type="submission" date="2025-08" db="UniProtKB">
        <authorList>
            <consortium name="Ensembl"/>
        </authorList>
    </citation>
    <scope>IDENTIFICATION</scope>
</reference>
<organism evidence="4 5">
    <name type="scientific">Myripristis murdjan</name>
    <name type="common">pinecone soldierfish</name>
    <dbReference type="NCBI Taxonomy" id="586833"/>
    <lineage>
        <taxon>Eukaryota</taxon>
        <taxon>Metazoa</taxon>
        <taxon>Chordata</taxon>
        <taxon>Craniata</taxon>
        <taxon>Vertebrata</taxon>
        <taxon>Euteleostomi</taxon>
        <taxon>Actinopterygii</taxon>
        <taxon>Neopterygii</taxon>
        <taxon>Teleostei</taxon>
        <taxon>Neoteleostei</taxon>
        <taxon>Acanthomorphata</taxon>
        <taxon>Holocentriformes</taxon>
        <taxon>Holocentridae</taxon>
        <taxon>Myripristis</taxon>
    </lineage>
</organism>
<dbReference type="FunCoup" id="A0A667X8S8">
    <property type="interactions" value="44"/>
</dbReference>
<feature type="domain" description="ZP-N" evidence="1">
    <location>
        <begin position="643"/>
        <end position="716"/>
    </location>
</feature>
<proteinExistence type="predicted"/>
<accession>A0A667X8S8</accession>
<keyword evidence="5" id="KW-1185">Reference proteome</keyword>
<sequence>MTDCSLCHYYCYYYYYYYHALKWRRRNAAGYFIAGSHKVLTGFSQGSDCVLTGFWLGSWSGFLLSDECVNVNWLLPSGFSEAVIQSECRDRYLWLHVASTGPPPQFEAVDGGGIHSLSEPLASRCGYTISTLRMGGYTTVRASYYSCYTQNQNDKVFTFSINVLLSDATGHWSSRHVSTSCSPAEPWSPRELVCEEDYMEPCIPIPILPYYVAQQAATSTWQLMFLQDGGQAVAMSVTEAQSLGYSVMVTSRRVVLRSPYRQPHSQELTVHGVPVEVVQASLFLRQKLAVVMIDVSLACSFDGARLLWDVPRVMTPLVGGEGRFESRSLGLGVEGRLLDRPTAAARGFSLDLHGDLVQITVPFGAEGGYRRSLVVDNVYSEMYVISLLYEHVFSLLHDDGSGVETRHRLFRVLDTPLRCQRPITIDQTVSDDHQFSVYLGNIPADVALEEVKVNGKQLWTAEAAEERSHSVGHVVHTNGSHAYTLRVPFEDAVVHRMVSGVLQFSLDINFTLTIVPHGDSYHHHTFITARLHDACEFASAAGFINELQAPVQCGDRKHLWEVGVGQEPLTAELAAQRGYRLRNESQSITLEVPVSSVGYTYEDIDLLHFYGTFKLLLRDSQTLEVQVSTSKRCLFKTKEMIVCSADGFMTVVTTPTATWPTVHPDKTSLLDRSCGPKQTDGSSVLFEFSLDSCGTRAMVGPHLVFSFHLKNRRKYRRFLNAPVARMSAFALKNTEQLNIVPTLQNVCVPPKFSLLPIF</sequence>
<evidence type="ECO:0000259" key="1">
    <source>
        <dbReference type="Pfam" id="PF23344"/>
    </source>
</evidence>
<dbReference type="Pfam" id="PF23736">
    <property type="entry name" value="Ig_ZP2"/>
    <property type="match status" value="1"/>
</dbReference>
<dbReference type="InParanoid" id="A0A667X8S8"/>
<dbReference type="Ensembl" id="ENSMMDT00005012007.1">
    <property type="protein sequence ID" value="ENSMMDP00005011657.1"/>
    <property type="gene ID" value="ENSMMDG00005006240.1"/>
</dbReference>
<protein>
    <submittedName>
        <fullName evidence="4">Uncharacterized protein</fullName>
    </submittedName>
</protein>
<evidence type="ECO:0000313" key="4">
    <source>
        <dbReference type="Ensembl" id="ENSMMDP00005011657.1"/>
    </source>
</evidence>